<evidence type="ECO:0000313" key="1">
    <source>
        <dbReference type="EMBL" id="PYZ97361.1"/>
    </source>
</evidence>
<dbReference type="EMBL" id="PDOF01000001">
    <property type="protein sequence ID" value="PYZ97361.1"/>
    <property type="molecule type" value="Genomic_DNA"/>
</dbReference>
<reference evidence="1 2" key="1">
    <citation type="submission" date="2017-10" db="EMBL/GenBank/DDBJ databases">
        <title>Bacillus sp. nov., a halophilic bacterium isolated from a Yangshapao Lake.</title>
        <authorList>
            <person name="Wang H."/>
        </authorList>
    </citation>
    <scope>NUCLEOTIDE SEQUENCE [LARGE SCALE GENOMIC DNA]</scope>
    <source>
        <strain evidence="1 2">YSP-3</strain>
    </source>
</reference>
<protein>
    <submittedName>
        <fullName evidence="1">Thiol-disulfide oxidoreductase</fullName>
    </submittedName>
</protein>
<dbReference type="InterPro" id="IPR052927">
    <property type="entry name" value="DCC_oxidoreductase"/>
</dbReference>
<dbReference type="PANTHER" id="PTHR33639">
    <property type="entry name" value="THIOL-DISULFIDE OXIDOREDUCTASE DCC"/>
    <property type="match status" value="1"/>
</dbReference>
<proteinExistence type="predicted"/>
<dbReference type="Pfam" id="PF04134">
    <property type="entry name" value="DCC1-like"/>
    <property type="match status" value="1"/>
</dbReference>
<name>A0A2W0H8W3_9BACI</name>
<comment type="caution">
    <text evidence="1">The sequence shown here is derived from an EMBL/GenBank/DDBJ whole genome shotgun (WGS) entry which is preliminary data.</text>
</comment>
<dbReference type="Proteomes" id="UP000248066">
    <property type="component" value="Unassembled WGS sequence"/>
</dbReference>
<accession>A0A2W0H8W3</accession>
<keyword evidence="2" id="KW-1185">Reference proteome</keyword>
<dbReference type="AlphaFoldDB" id="A0A2W0H8W3"/>
<dbReference type="OrthoDB" id="9785438at2"/>
<dbReference type="PANTHER" id="PTHR33639:SF2">
    <property type="entry name" value="DUF393 DOMAIN-CONTAINING PROTEIN"/>
    <property type="match status" value="1"/>
</dbReference>
<dbReference type="GO" id="GO:0015035">
    <property type="term" value="F:protein-disulfide reductase activity"/>
    <property type="evidence" value="ECO:0007669"/>
    <property type="project" value="InterPro"/>
</dbReference>
<evidence type="ECO:0000313" key="2">
    <source>
        <dbReference type="Proteomes" id="UP000248066"/>
    </source>
</evidence>
<gene>
    <name evidence="1" type="ORF">CR205_01790</name>
</gene>
<dbReference type="RefSeq" id="WP_110516358.1">
    <property type="nucleotide sequence ID" value="NZ_PDOF01000001.1"/>
</dbReference>
<sequence length="129" mass="14769">MSKVILFDGECSFCDKSVQFIIKRDPEGVFKFASLQSDAGRQLLQEYGVPESTDSMVLIDSGKYYLRSSAALRICRHLNGLWKILYIFIVVPPPVRNAIYGIIAKNRYRWFGKKDSCALPSPDVRKRFL</sequence>
<dbReference type="InterPro" id="IPR007263">
    <property type="entry name" value="DCC1-like"/>
</dbReference>
<organism evidence="1 2">
    <name type="scientific">Alteribacter lacisalsi</name>
    <dbReference type="NCBI Taxonomy" id="2045244"/>
    <lineage>
        <taxon>Bacteria</taxon>
        <taxon>Bacillati</taxon>
        <taxon>Bacillota</taxon>
        <taxon>Bacilli</taxon>
        <taxon>Bacillales</taxon>
        <taxon>Bacillaceae</taxon>
        <taxon>Alteribacter</taxon>
    </lineage>
</organism>